<dbReference type="OrthoDB" id="308943at2759"/>
<dbReference type="AlphaFoldDB" id="A0A8S1RRM9"/>
<dbReference type="Proteomes" id="UP000692954">
    <property type="component" value="Unassembled WGS sequence"/>
</dbReference>
<proteinExistence type="predicted"/>
<organism evidence="1 2">
    <name type="scientific">Paramecium sonneborni</name>
    <dbReference type="NCBI Taxonomy" id="65129"/>
    <lineage>
        <taxon>Eukaryota</taxon>
        <taxon>Sar</taxon>
        <taxon>Alveolata</taxon>
        <taxon>Ciliophora</taxon>
        <taxon>Intramacronucleata</taxon>
        <taxon>Oligohymenophorea</taxon>
        <taxon>Peniculida</taxon>
        <taxon>Parameciidae</taxon>
        <taxon>Paramecium</taxon>
    </lineage>
</organism>
<comment type="caution">
    <text evidence="1">The sequence shown here is derived from an EMBL/GenBank/DDBJ whole genome shotgun (WGS) entry which is preliminary data.</text>
</comment>
<dbReference type="EMBL" id="CAJJDN010000341">
    <property type="protein sequence ID" value="CAD8130898.1"/>
    <property type="molecule type" value="Genomic_DNA"/>
</dbReference>
<keyword evidence="2" id="KW-1185">Reference proteome</keyword>
<evidence type="ECO:0000313" key="1">
    <source>
        <dbReference type="EMBL" id="CAD8130898.1"/>
    </source>
</evidence>
<sequence length="103" mass="12394">MHIYEMNNTNQQYLKTKHILVKGGGDDYYFFPQQHIKSKCLLVNRNGKYVNSIRTNENGEFKTEQSIEFIDYQLYGCLSDDGQYLITWDYISKELQIRKYYEL</sequence>
<accession>A0A8S1RRM9</accession>
<gene>
    <name evidence="1" type="ORF">PSON_ATCC_30995.1.T3410005</name>
</gene>
<evidence type="ECO:0000313" key="2">
    <source>
        <dbReference type="Proteomes" id="UP000692954"/>
    </source>
</evidence>
<name>A0A8S1RRM9_9CILI</name>
<protein>
    <submittedName>
        <fullName evidence="1">Uncharacterized protein</fullName>
    </submittedName>
</protein>
<reference evidence="1" key="1">
    <citation type="submission" date="2021-01" db="EMBL/GenBank/DDBJ databases">
        <authorList>
            <consortium name="Genoscope - CEA"/>
            <person name="William W."/>
        </authorList>
    </citation>
    <scope>NUCLEOTIDE SEQUENCE</scope>
</reference>